<organism evidence="1 2">
    <name type="scientific">Asbolus verrucosus</name>
    <name type="common">Desert ironclad beetle</name>
    <dbReference type="NCBI Taxonomy" id="1661398"/>
    <lineage>
        <taxon>Eukaryota</taxon>
        <taxon>Metazoa</taxon>
        <taxon>Ecdysozoa</taxon>
        <taxon>Arthropoda</taxon>
        <taxon>Hexapoda</taxon>
        <taxon>Insecta</taxon>
        <taxon>Pterygota</taxon>
        <taxon>Neoptera</taxon>
        <taxon>Endopterygota</taxon>
        <taxon>Coleoptera</taxon>
        <taxon>Polyphaga</taxon>
        <taxon>Cucujiformia</taxon>
        <taxon>Tenebrionidae</taxon>
        <taxon>Pimeliinae</taxon>
        <taxon>Asbolus</taxon>
    </lineage>
</organism>
<name>A0A482WBC7_ASBVE</name>
<dbReference type="Proteomes" id="UP000292052">
    <property type="component" value="Unassembled WGS sequence"/>
</dbReference>
<dbReference type="AlphaFoldDB" id="A0A482WBC7"/>
<proteinExistence type="predicted"/>
<gene>
    <name evidence="1" type="ORF">BDFB_007090</name>
</gene>
<reference evidence="1 2" key="1">
    <citation type="submission" date="2017-03" db="EMBL/GenBank/DDBJ databases">
        <title>Genome of the blue death feigning beetle - Asbolus verrucosus.</title>
        <authorList>
            <person name="Rider S.D."/>
        </authorList>
    </citation>
    <scope>NUCLEOTIDE SEQUENCE [LARGE SCALE GENOMIC DNA]</scope>
    <source>
        <strain evidence="1">Butters</strain>
        <tissue evidence="1">Head and leg muscle</tissue>
    </source>
</reference>
<evidence type="ECO:0000313" key="2">
    <source>
        <dbReference type="Proteomes" id="UP000292052"/>
    </source>
</evidence>
<dbReference type="EMBL" id="QDEB01015145">
    <property type="protein sequence ID" value="RZC41668.1"/>
    <property type="molecule type" value="Genomic_DNA"/>
</dbReference>
<accession>A0A482WBC7</accession>
<dbReference type="OrthoDB" id="20900at2759"/>
<comment type="caution">
    <text evidence="1">The sequence shown here is derived from an EMBL/GenBank/DDBJ whole genome shotgun (WGS) entry which is preliminary data.</text>
</comment>
<sequence>MCKNIKSEVVSLITRILAAVQMNRINAPYTNITCQIKLYEVLISLFKQECKKIDLPVHLITSMLHRGLKSVNYKISETSREGLDLFEKISHPVCASLYIDDSLSQYKKNKMVNSNLNEIECENCNNSNEESLKEVTQDLQLLIQKPVTSVDTKEINILMCKRHTADNEEMKGEESEQSLKGKDIDIIPQISEVKMENNLTGPPKKKTKTKDNTLETMFYSFQDVIQ</sequence>
<protein>
    <submittedName>
        <fullName evidence="1">Uncharacterized protein</fullName>
    </submittedName>
</protein>
<evidence type="ECO:0000313" key="1">
    <source>
        <dbReference type="EMBL" id="RZC41668.1"/>
    </source>
</evidence>
<keyword evidence="2" id="KW-1185">Reference proteome</keyword>